<comment type="catalytic activity">
    <reaction evidence="3">
        <text>(R)-5-phosphomevalonate = (2E)-3-methyl-5-phosphooxypent-2-enoate + H2O</text>
        <dbReference type="Rhea" id="RHEA:78975"/>
        <dbReference type="ChEBI" id="CHEBI:15377"/>
        <dbReference type="ChEBI" id="CHEBI:58146"/>
        <dbReference type="ChEBI" id="CHEBI:229665"/>
        <dbReference type="EC" id="4.2.1.182"/>
    </reaction>
    <physiologicalReaction direction="left-to-right" evidence="3">
        <dbReference type="Rhea" id="RHEA:78976"/>
    </physiologicalReaction>
</comment>
<dbReference type="NCBIfam" id="NF003046">
    <property type="entry name" value="PRK03955.1"/>
    <property type="match status" value="1"/>
</dbReference>
<keyword evidence="1 6" id="KW-0414">Isoprene biosynthesis</keyword>
<evidence type="ECO:0000256" key="1">
    <source>
        <dbReference type="ARBA" id="ARBA00023229"/>
    </source>
</evidence>
<dbReference type="PANTHER" id="PTHR36577">
    <property type="entry name" value="DUF521 DOMAIN PROTEIN (AFU_ORTHOLOGUE AFUA_6G00490)"/>
    <property type="match status" value="1"/>
</dbReference>
<dbReference type="GO" id="GO:0019287">
    <property type="term" value="P:isopentenyl diphosphate biosynthetic process, mevalonate pathway"/>
    <property type="evidence" value="ECO:0007669"/>
    <property type="project" value="UniProtKB-UniRule"/>
</dbReference>
<comment type="function">
    <text evidence="4 6">Component of a hydro-lyase that catalyzes the dehydration of mevalonate 5-phosphate (MVA5P) to form trans-anhydromevalonate 5-phosphate (tAHMP). Involved in the archaeal mevalonate (MVA) pathway, which provides fundamental precursors for isoprenoid biosynthesis, such as isopentenyl diphosphate (IPP) and dimethylallyl diphosphate (DMAPP).</text>
</comment>
<reference evidence="8 9" key="1">
    <citation type="submission" date="2018-06" db="EMBL/GenBank/DDBJ databases">
        <title>Extensive metabolic versatility and redundancy in microbially diverse, dynamic hydrothermal sediments.</title>
        <authorList>
            <person name="Dombrowski N."/>
            <person name="Teske A."/>
            <person name="Baker B.J."/>
        </authorList>
    </citation>
    <scope>NUCLEOTIDE SEQUENCE [LARGE SCALE GENOMIC DNA]</scope>
    <source>
        <strain evidence="8">B66_G16</strain>
    </source>
</reference>
<feature type="domain" description="Phosphomevalonate dehydratase small subunit-like" evidence="7">
    <location>
        <begin position="24"/>
        <end position="103"/>
    </location>
</feature>
<dbReference type="InterPro" id="IPR012016">
    <property type="entry name" value="PMDh-S-like"/>
</dbReference>
<dbReference type="EMBL" id="QMQV01000231">
    <property type="protein sequence ID" value="RLE45754.1"/>
    <property type="molecule type" value="Genomic_DNA"/>
</dbReference>
<dbReference type="InterPro" id="IPR020794">
    <property type="entry name" value="PMDh_S"/>
</dbReference>
<dbReference type="AlphaFoldDB" id="A0A497EJA5"/>
<comment type="pathway">
    <text evidence="6">Isoprenoid biosynthesis; isopentenyl diphosphate biosynthesis via mevalonate pathway.</text>
</comment>
<dbReference type="Gene3D" id="3.50.30.10">
    <property type="entry name" value="Phosphohistidine domain"/>
    <property type="match status" value="1"/>
</dbReference>
<feature type="active site" description="Proton acceptor" evidence="6">
    <location>
        <position position="62"/>
    </location>
</feature>
<name>A0A497EJA5_9CREN</name>
<dbReference type="SUPFAM" id="SSF52016">
    <property type="entry name" value="LeuD/IlvD-like"/>
    <property type="match status" value="1"/>
</dbReference>
<evidence type="ECO:0000256" key="4">
    <source>
        <dbReference type="ARBA" id="ARBA00045299"/>
    </source>
</evidence>
<dbReference type="PANTHER" id="PTHR36577:SF3">
    <property type="entry name" value="DUF521 DOMAIN PROTEIN (AFU_ORTHOLOGUE AFUA_6G00490)"/>
    <property type="match status" value="1"/>
</dbReference>
<comment type="caution">
    <text evidence="8">The sequence shown here is derived from an EMBL/GenBank/DDBJ whole genome shotgun (WGS) entry which is preliminary data.</text>
</comment>
<comment type="similarity">
    <text evidence="6">Belongs to the AcnX type II small subunit family.</text>
</comment>
<proteinExistence type="inferred from homology"/>
<dbReference type="InterPro" id="IPR002840">
    <property type="entry name" value="PMDh-S-like_dom"/>
</dbReference>
<evidence type="ECO:0000256" key="5">
    <source>
        <dbReference type="ARBA" id="ARBA00046520"/>
    </source>
</evidence>
<dbReference type="EC" id="4.2.1.182" evidence="6"/>
<evidence type="ECO:0000259" key="7">
    <source>
        <dbReference type="Pfam" id="PF01989"/>
    </source>
</evidence>
<organism evidence="8 9">
    <name type="scientific">Thermoproteota archaeon</name>
    <dbReference type="NCBI Taxonomy" id="2056631"/>
    <lineage>
        <taxon>Archaea</taxon>
        <taxon>Thermoproteota</taxon>
    </lineage>
</organism>
<evidence type="ECO:0000313" key="9">
    <source>
        <dbReference type="Proteomes" id="UP000278475"/>
    </source>
</evidence>
<evidence type="ECO:0000256" key="3">
    <source>
        <dbReference type="ARBA" id="ARBA00045120"/>
    </source>
</evidence>
<gene>
    <name evidence="8" type="ORF">DRJ31_10830</name>
</gene>
<sequence length="134" mass="14614">MRIKCRMISKGFAEGEALVSPEPISFFGGIDPKTSVVIDKKHPLKGVCIKDKILIFPTGKGSTVGSYVIYQLKLNKVAPKGIICKEADPVVAVGAIIAGIPMVDKPEKFDFKTGQYVRINADEEYIEVVEKSKS</sequence>
<protein>
    <recommendedName>
        <fullName evidence="6">Phosphomevalonate dehydratase small subunit</fullName>
        <shortName evidence="6">PMDh small subunit</shortName>
        <shortName evidence="6">PMDh-S</shortName>
        <ecNumber evidence="6">4.2.1.182</ecNumber>
    </recommendedName>
</protein>
<comment type="subunit">
    <text evidence="5 6">Heterodimer composed of a large subunit (PMDh-L) and a small subunit (PMDh-S).</text>
</comment>
<accession>A0A497EJA5</accession>
<evidence type="ECO:0000256" key="2">
    <source>
        <dbReference type="ARBA" id="ARBA00023239"/>
    </source>
</evidence>
<dbReference type="Pfam" id="PF01989">
    <property type="entry name" value="AcnX_swivel_put"/>
    <property type="match status" value="1"/>
</dbReference>
<dbReference type="GO" id="GO:0016836">
    <property type="term" value="F:hydro-lyase activity"/>
    <property type="evidence" value="ECO:0007669"/>
    <property type="project" value="UniProtKB-UniRule"/>
</dbReference>
<dbReference type="Proteomes" id="UP000278475">
    <property type="component" value="Unassembled WGS sequence"/>
</dbReference>
<evidence type="ECO:0000256" key="6">
    <source>
        <dbReference type="HAMAP-Rule" id="MF_00078"/>
    </source>
</evidence>
<keyword evidence="2 6" id="KW-0456">Lyase</keyword>
<dbReference type="PIRSF" id="PIRSF004966">
    <property type="entry name" value="UCP004966"/>
    <property type="match status" value="1"/>
</dbReference>
<dbReference type="HAMAP" id="MF_00078">
    <property type="entry name" value="PMDh_S"/>
    <property type="match status" value="1"/>
</dbReference>
<evidence type="ECO:0000313" key="8">
    <source>
        <dbReference type="EMBL" id="RLE45754.1"/>
    </source>
</evidence>
<dbReference type="CDD" id="cd01356">
    <property type="entry name" value="AcnX_swivel"/>
    <property type="match status" value="1"/>
</dbReference>